<reference evidence="2" key="2">
    <citation type="submission" date="2023-01" db="EMBL/GenBank/DDBJ databases">
        <authorList>
            <person name="Sun Q."/>
            <person name="Evtushenko L."/>
        </authorList>
    </citation>
    <scope>NUCLEOTIDE SEQUENCE</scope>
    <source>
        <strain evidence="2">VKM Ac-1321</strain>
    </source>
</reference>
<reference evidence="2" key="1">
    <citation type="journal article" date="2014" name="Int. J. Syst. Evol. Microbiol.">
        <title>Complete genome sequence of Corynebacterium casei LMG S-19264T (=DSM 44701T), isolated from a smear-ripened cheese.</title>
        <authorList>
            <consortium name="US DOE Joint Genome Institute (JGI-PGF)"/>
            <person name="Walter F."/>
            <person name="Albersmeier A."/>
            <person name="Kalinowski J."/>
            <person name="Ruckert C."/>
        </authorList>
    </citation>
    <scope>NUCLEOTIDE SEQUENCE</scope>
    <source>
        <strain evidence="2">VKM Ac-1321</strain>
    </source>
</reference>
<evidence type="ECO:0000313" key="3">
    <source>
        <dbReference type="Proteomes" id="UP001143480"/>
    </source>
</evidence>
<protein>
    <submittedName>
        <fullName evidence="2">Uncharacterized protein</fullName>
    </submittedName>
</protein>
<keyword evidence="1" id="KW-1133">Transmembrane helix</keyword>
<comment type="caution">
    <text evidence="2">The sequence shown here is derived from an EMBL/GenBank/DDBJ whole genome shotgun (WGS) entry which is preliminary data.</text>
</comment>
<organism evidence="2 3">
    <name type="scientific">Dactylosporangium matsuzakiense</name>
    <dbReference type="NCBI Taxonomy" id="53360"/>
    <lineage>
        <taxon>Bacteria</taxon>
        <taxon>Bacillati</taxon>
        <taxon>Actinomycetota</taxon>
        <taxon>Actinomycetes</taxon>
        <taxon>Micromonosporales</taxon>
        <taxon>Micromonosporaceae</taxon>
        <taxon>Dactylosporangium</taxon>
    </lineage>
</organism>
<name>A0A9W6KD70_9ACTN</name>
<keyword evidence="3" id="KW-1185">Reference proteome</keyword>
<evidence type="ECO:0000256" key="1">
    <source>
        <dbReference type="SAM" id="Phobius"/>
    </source>
</evidence>
<evidence type="ECO:0000313" key="2">
    <source>
        <dbReference type="EMBL" id="GLK98578.1"/>
    </source>
</evidence>
<accession>A0A9W6KD70</accession>
<proteinExistence type="predicted"/>
<keyword evidence="1" id="KW-0472">Membrane</keyword>
<dbReference type="RefSeq" id="WP_261963762.1">
    <property type="nucleotide sequence ID" value="NZ_BAAAXA010000003.1"/>
</dbReference>
<dbReference type="Proteomes" id="UP001143480">
    <property type="component" value="Unassembled WGS sequence"/>
</dbReference>
<keyword evidence="1" id="KW-0812">Transmembrane</keyword>
<dbReference type="EMBL" id="BSFP01000001">
    <property type="protein sequence ID" value="GLK98578.1"/>
    <property type="molecule type" value="Genomic_DNA"/>
</dbReference>
<sequence>MTNDRRTTTLLWAALAVAAVFNAALSTVNPILGAVSGVVVLACAGALIMRHVKARRRQS</sequence>
<feature type="transmembrane region" description="Helical" evidence="1">
    <location>
        <begin position="33"/>
        <end position="52"/>
    </location>
</feature>
<dbReference type="AlphaFoldDB" id="A0A9W6KD70"/>
<gene>
    <name evidence="2" type="ORF">GCM10017581_003190</name>
</gene>